<sequence length="115" mass="13288">MKKSLIILLIMLIFLAYPLTSCSNTSKYSSSSIVSAANNNLYSITTNTSLQSKTNCCNYDILSFITEINMRVYNMLHSGIDRRKPKVDVSKDKIRLNKERSTLFQVREFFFLKEE</sequence>
<dbReference type="AlphaFoldDB" id="A0A1L3NL56"/>
<dbReference type="EMBL" id="CP013243">
    <property type="protein sequence ID" value="APH16872.1"/>
    <property type="molecule type" value="Genomic_DNA"/>
</dbReference>
<evidence type="ECO:0000313" key="1">
    <source>
        <dbReference type="EMBL" id="APH16872.1"/>
    </source>
</evidence>
<evidence type="ECO:0000313" key="2">
    <source>
        <dbReference type="Proteomes" id="UP000182204"/>
    </source>
</evidence>
<gene>
    <name evidence="1" type="ORF">NPD5_967</name>
</gene>
<protein>
    <submittedName>
        <fullName evidence="1">Putative lipoprotein</fullName>
    </submittedName>
</protein>
<proteinExistence type="predicted"/>
<dbReference type="RefSeq" id="WP_072584845.1">
    <property type="nucleotide sequence ID" value="NZ_CP013243.1"/>
</dbReference>
<dbReference type="Proteomes" id="UP000182204">
    <property type="component" value="Chromosome"/>
</dbReference>
<accession>A0A1L3NL56</accession>
<name>A0A1L3NL56_CLOSG</name>
<reference evidence="1 2" key="1">
    <citation type="submission" date="2015-11" db="EMBL/GenBank/DDBJ databases">
        <authorList>
            <person name="Hill K.K."/>
            <person name="Shirey T.B."/>
            <person name="Raphael B."/>
            <person name="Daligault H.E."/>
            <person name="Davenport K.W."/>
            <person name="Bruce D.C."/>
            <person name="Foley B.T."/>
            <person name="Johnson S.L."/>
        </authorList>
    </citation>
    <scope>NUCLEOTIDE SEQUENCE [LARGE SCALE GENOMIC DNA]</scope>
    <source>
        <strain evidence="1 2">CDC_1632</strain>
    </source>
</reference>
<organism evidence="1 2">
    <name type="scientific">Clostridium sporogenes</name>
    <dbReference type="NCBI Taxonomy" id="1509"/>
    <lineage>
        <taxon>Bacteria</taxon>
        <taxon>Bacillati</taxon>
        <taxon>Bacillota</taxon>
        <taxon>Clostridia</taxon>
        <taxon>Eubacteriales</taxon>
        <taxon>Clostridiaceae</taxon>
        <taxon>Clostridium</taxon>
    </lineage>
</organism>
<keyword evidence="1" id="KW-0449">Lipoprotein</keyword>